<dbReference type="SMART" id="SM00593">
    <property type="entry name" value="RUN"/>
    <property type="match status" value="1"/>
</dbReference>
<proteinExistence type="predicted"/>
<dbReference type="PROSITE" id="PS50106">
    <property type="entry name" value="PDZ"/>
    <property type="match status" value="1"/>
</dbReference>
<dbReference type="SUPFAM" id="SSF50729">
    <property type="entry name" value="PH domain-like"/>
    <property type="match status" value="1"/>
</dbReference>
<evidence type="ECO:0000313" key="4">
    <source>
        <dbReference type="Proteomes" id="UP000826195"/>
    </source>
</evidence>
<dbReference type="Gene3D" id="2.30.42.10">
    <property type="match status" value="1"/>
</dbReference>
<organism evidence="3 4">
    <name type="scientific">Cotesia glomerata</name>
    <name type="common">Lepidopteran parasitic wasp</name>
    <name type="synonym">Apanteles glomeratus</name>
    <dbReference type="NCBI Taxonomy" id="32391"/>
    <lineage>
        <taxon>Eukaryota</taxon>
        <taxon>Metazoa</taxon>
        <taxon>Ecdysozoa</taxon>
        <taxon>Arthropoda</taxon>
        <taxon>Hexapoda</taxon>
        <taxon>Insecta</taxon>
        <taxon>Pterygota</taxon>
        <taxon>Neoptera</taxon>
        <taxon>Endopterygota</taxon>
        <taxon>Hymenoptera</taxon>
        <taxon>Apocrita</taxon>
        <taxon>Ichneumonoidea</taxon>
        <taxon>Braconidae</taxon>
        <taxon>Microgastrinae</taxon>
        <taxon>Cotesia</taxon>
    </lineage>
</organism>
<dbReference type="SUPFAM" id="SSF50156">
    <property type="entry name" value="PDZ domain-like"/>
    <property type="match status" value="1"/>
</dbReference>
<dbReference type="Pfam" id="PF02759">
    <property type="entry name" value="RUN"/>
    <property type="match status" value="1"/>
</dbReference>
<dbReference type="EMBL" id="JAHXZJ010000374">
    <property type="protein sequence ID" value="KAH0560663.1"/>
    <property type="molecule type" value="Genomic_DNA"/>
</dbReference>
<dbReference type="InterPro" id="IPR001478">
    <property type="entry name" value="PDZ"/>
</dbReference>
<evidence type="ECO:0000259" key="2">
    <source>
        <dbReference type="PROSITE" id="PS50826"/>
    </source>
</evidence>
<dbReference type="AlphaFoldDB" id="A0AAV7IYZ4"/>
<dbReference type="Gene3D" id="1.20.58.900">
    <property type="match status" value="1"/>
</dbReference>
<evidence type="ECO:0000259" key="1">
    <source>
        <dbReference type="PROSITE" id="PS50106"/>
    </source>
</evidence>
<dbReference type="Gene3D" id="2.30.29.30">
    <property type="entry name" value="Pleckstrin-homology domain (PH domain)/Phosphotyrosine-binding domain (PTB)"/>
    <property type="match status" value="1"/>
</dbReference>
<reference evidence="3 4" key="1">
    <citation type="journal article" date="2021" name="J. Hered.">
        <title>A chromosome-level genome assembly of the parasitoid wasp, Cotesia glomerata (Hymenoptera: Braconidae).</title>
        <authorList>
            <person name="Pinto B.J."/>
            <person name="Weis J.J."/>
            <person name="Gamble T."/>
            <person name="Ode P.J."/>
            <person name="Paul R."/>
            <person name="Zaspel J.M."/>
        </authorList>
    </citation>
    <scope>NUCLEOTIDE SEQUENCE [LARGE SCALE GENOMIC DNA]</scope>
    <source>
        <strain evidence="3">CgM1</strain>
    </source>
</reference>
<dbReference type="SUPFAM" id="SSF140741">
    <property type="entry name" value="RUN domain-like"/>
    <property type="match status" value="1"/>
</dbReference>
<dbReference type="Pfam" id="PF17820">
    <property type="entry name" value="PDZ_6"/>
    <property type="match status" value="1"/>
</dbReference>
<dbReference type="PANTHER" id="PTHR46753:SF3">
    <property type="entry name" value="PDZ DOMAIN-CONTAINING PROTEIN"/>
    <property type="match status" value="1"/>
</dbReference>
<accession>A0AAV7IYZ4</accession>
<dbReference type="SMART" id="SM00228">
    <property type="entry name" value="PDZ"/>
    <property type="match status" value="1"/>
</dbReference>
<dbReference type="InterPro" id="IPR011993">
    <property type="entry name" value="PH-like_dom_sf"/>
</dbReference>
<gene>
    <name evidence="3" type="ORF">KQX54_006795</name>
</gene>
<dbReference type="InterPro" id="IPR036034">
    <property type="entry name" value="PDZ_sf"/>
</dbReference>
<feature type="domain" description="PDZ" evidence="1">
    <location>
        <begin position="177"/>
        <end position="245"/>
    </location>
</feature>
<sequence>MTVSDPLIKDLKGWARKLTELNADITDRSPDILLFCECLEKCLQQGIIHHLNSFGLSKSSEVWDWIEELIEKHLGDLPTLSLAFEAVSQNEKIQTPVGKLRLFIRICLVKKCFHLPVQMLVRKPGVSRDYYEPTSILGDEILGEIFLSVLLQISRLQFCLNIRNARFLDDTWQLPELLTFELVPCKTLGVSVCFTKGKALVVNVQENSVAAEDGKVEVGDVLDEINGQVLTTNTRGKLGKLLKKSFGQPITLHIIKKRYKSNELYGPIASLIKNCGIDRLKVILKPQKPVECLEQKAVVEVKKNPDNPGYRVAYCGNVSTGTAGDVKQIEQAINKLIKRGDIKFIDVKFECLEIGIKITQESDDSVILNQSYMEISSCGRTANIPDYFAFIAGDKNCNSSKKFTAYIFHHRNSNEVQTILQSLAQGFHRTHYAV</sequence>
<dbReference type="PROSITE" id="PS50826">
    <property type="entry name" value="RUN"/>
    <property type="match status" value="1"/>
</dbReference>
<keyword evidence="4" id="KW-1185">Reference proteome</keyword>
<dbReference type="InterPro" id="IPR037213">
    <property type="entry name" value="Run_dom_sf"/>
</dbReference>
<dbReference type="InterPro" id="IPR004012">
    <property type="entry name" value="Run_dom"/>
</dbReference>
<evidence type="ECO:0008006" key="5">
    <source>
        <dbReference type="Google" id="ProtNLM"/>
    </source>
</evidence>
<name>A0AAV7IYZ4_COTGL</name>
<protein>
    <recommendedName>
        <fullName evidence="5">PDZ domain-containing protein</fullName>
    </recommendedName>
</protein>
<dbReference type="PANTHER" id="PTHR46753">
    <property type="entry name" value="FYVE AND COILED-COIL DOMAIN-CONTAINING PROTEIN 1"/>
    <property type="match status" value="1"/>
</dbReference>
<dbReference type="Proteomes" id="UP000826195">
    <property type="component" value="Unassembled WGS sequence"/>
</dbReference>
<dbReference type="CDD" id="cd17682">
    <property type="entry name" value="RUN_RUFY4_like"/>
    <property type="match status" value="1"/>
</dbReference>
<feature type="domain" description="RUN" evidence="2">
    <location>
        <begin position="26"/>
        <end position="165"/>
    </location>
</feature>
<dbReference type="InterPro" id="IPR041489">
    <property type="entry name" value="PDZ_6"/>
</dbReference>
<comment type="caution">
    <text evidence="3">The sequence shown here is derived from an EMBL/GenBank/DDBJ whole genome shotgun (WGS) entry which is preliminary data.</text>
</comment>
<evidence type="ECO:0000313" key="3">
    <source>
        <dbReference type="EMBL" id="KAH0560663.1"/>
    </source>
</evidence>